<keyword evidence="3" id="KW-0132">Cell division</keyword>
<dbReference type="InterPro" id="IPR034746">
    <property type="entry name" value="POTRA"/>
</dbReference>
<evidence type="ECO:0000259" key="9">
    <source>
        <dbReference type="PROSITE" id="PS51779"/>
    </source>
</evidence>
<dbReference type="KEGG" id="thyd:TTHT_1281"/>
<evidence type="ECO:0000256" key="5">
    <source>
        <dbReference type="ARBA" id="ARBA00022989"/>
    </source>
</evidence>
<feature type="domain" description="POTRA" evidence="9">
    <location>
        <begin position="52"/>
        <end position="121"/>
    </location>
</feature>
<keyword evidence="2" id="KW-1003">Cell membrane</keyword>
<dbReference type="Proteomes" id="UP000595564">
    <property type="component" value="Chromosome"/>
</dbReference>
<dbReference type="EMBL" id="AP017470">
    <property type="protein sequence ID" value="BBB32798.1"/>
    <property type="molecule type" value="Genomic_DNA"/>
</dbReference>
<evidence type="ECO:0000256" key="8">
    <source>
        <dbReference type="SAM" id="Phobius"/>
    </source>
</evidence>
<evidence type="ECO:0000256" key="1">
    <source>
        <dbReference type="ARBA" id="ARBA00004370"/>
    </source>
</evidence>
<reference evidence="10 11" key="1">
    <citation type="journal article" date="2012" name="Extremophiles">
        <title>Thermotomaculum hydrothermale gen. nov., sp. nov., a novel heterotrophic thermophile within the phylum Acidobacteria from a deep-sea hydrothermal vent chimney in the Southern Okinawa Trough.</title>
        <authorList>
            <person name="Izumi H."/>
            <person name="Nunoura T."/>
            <person name="Miyazaki M."/>
            <person name="Mino S."/>
            <person name="Toki T."/>
            <person name="Takai K."/>
            <person name="Sako Y."/>
            <person name="Sawabe T."/>
            <person name="Nakagawa S."/>
        </authorList>
    </citation>
    <scope>NUCLEOTIDE SEQUENCE [LARGE SCALE GENOMIC DNA]</scope>
    <source>
        <strain evidence="10 11">AC55</strain>
    </source>
</reference>
<dbReference type="PROSITE" id="PS51779">
    <property type="entry name" value="POTRA"/>
    <property type="match status" value="1"/>
</dbReference>
<evidence type="ECO:0000313" key="10">
    <source>
        <dbReference type="EMBL" id="BBB32798.1"/>
    </source>
</evidence>
<dbReference type="RefSeq" id="WP_201327102.1">
    <property type="nucleotide sequence ID" value="NZ_AP017470.1"/>
</dbReference>
<evidence type="ECO:0000256" key="3">
    <source>
        <dbReference type="ARBA" id="ARBA00022618"/>
    </source>
</evidence>
<keyword evidence="11" id="KW-1185">Reference proteome</keyword>
<accession>A0A7R6PNF7</accession>
<dbReference type="InterPro" id="IPR013685">
    <property type="entry name" value="POTRA_FtsQ_type"/>
</dbReference>
<keyword evidence="6 8" id="KW-0472">Membrane</keyword>
<keyword evidence="7" id="KW-0131">Cell cycle</keyword>
<evidence type="ECO:0000313" key="11">
    <source>
        <dbReference type="Proteomes" id="UP000595564"/>
    </source>
</evidence>
<sequence length="258" mass="30609">MSKVTKKLRFRFKRFIREKGKSLLISFATVIVIFSLSMIVFPPLKDFIFGIFVIENIKIEGVEYNDAEDLKNALEIYKGRVNWSIDREELKHYLKSRFKWIKSVAISNFPSKTLVLYIEEQEPIVFYRNKKGILWIVGENGEILNRYYAKKFGYLYLPIIQCDKDYIPYVVSKLKMLRNRKDGSDFLKDTSEIVVKDRDSKWVVFLKNFKARVYVDPFGQFKNIEAFLRMENRLIEDLGKIDYVDISFNNQLIVKKGD</sequence>
<organism evidence="10 11">
    <name type="scientific">Thermotomaculum hydrothermale</name>
    <dbReference type="NCBI Taxonomy" id="981385"/>
    <lineage>
        <taxon>Bacteria</taxon>
        <taxon>Pseudomonadati</taxon>
        <taxon>Acidobacteriota</taxon>
        <taxon>Holophagae</taxon>
        <taxon>Thermotomaculales</taxon>
        <taxon>Thermotomaculaceae</taxon>
        <taxon>Thermotomaculum</taxon>
    </lineage>
</organism>
<name>A0A7R6PNF7_9BACT</name>
<protein>
    <recommendedName>
        <fullName evidence="9">POTRA domain-containing protein</fullName>
    </recommendedName>
</protein>
<dbReference type="AlphaFoldDB" id="A0A7R6PNF7"/>
<evidence type="ECO:0000256" key="6">
    <source>
        <dbReference type="ARBA" id="ARBA00023136"/>
    </source>
</evidence>
<keyword evidence="5 8" id="KW-1133">Transmembrane helix</keyword>
<keyword evidence="4 8" id="KW-0812">Transmembrane</keyword>
<proteinExistence type="predicted"/>
<dbReference type="GO" id="GO:0016020">
    <property type="term" value="C:membrane"/>
    <property type="evidence" value="ECO:0007669"/>
    <property type="project" value="UniProtKB-SubCell"/>
</dbReference>
<evidence type="ECO:0000256" key="7">
    <source>
        <dbReference type="ARBA" id="ARBA00023306"/>
    </source>
</evidence>
<feature type="transmembrane region" description="Helical" evidence="8">
    <location>
        <begin position="21"/>
        <end position="41"/>
    </location>
</feature>
<evidence type="ECO:0000256" key="2">
    <source>
        <dbReference type="ARBA" id="ARBA00022475"/>
    </source>
</evidence>
<dbReference type="Pfam" id="PF08478">
    <property type="entry name" value="POTRA_1"/>
    <property type="match status" value="1"/>
</dbReference>
<gene>
    <name evidence="10" type="ORF">TTHT_1281</name>
</gene>
<dbReference type="GO" id="GO:0051301">
    <property type="term" value="P:cell division"/>
    <property type="evidence" value="ECO:0007669"/>
    <property type="project" value="UniProtKB-KW"/>
</dbReference>
<comment type="subcellular location">
    <subcellularLocation>
        <location evidence="1">Membrane</location>
    </subcellularLocation>
</comment>
<evidence type="ECO:0000256" key="4">
    <source>
        <dbReference type="ARBA" id="ARBA00022692"/>
    </source>
</evidence>